<dbReference type="InterPro" id="IPR045520">
    <property type="entry name" value="GPAT/DHAPAT_C"/>
</dbReference>
<comment type="similarity">
    <text evidence="2 6">Belongs to the GPAT/DAPAT family.</text>
</comment>
<dbReference type="PANTHER" id="PTHR12563:SF17">
    <property type="entry name" value="DIHYDROXYACETONE PHOSPHATE ACYLTRANSFERASE"/>
    <property type="match status" value="1"/>
</dbReference>
<dbReference type="GO" id="GO:0008654">
    <property type="term" value="P:phospholipid biosynthetic process"/>
    <property type="evidence" value="ECO:0007669"/>
    <property type="project" value="TreeGrafter"/>
</dbReference>
<dbReference type="Proteomes" id="UP000242457">
    <property type="component" value="Unassembled WGS sequence"/>
</dbReference>
<dbReference type="CDD" id="cd07993">
    <property type="entry name" value="LPLAT_DHAPAT-like"/>
    <property type="match status" value="1"/>
</dbReference>
<keyword evidence="3 6" id="KW-0808">Transferase</keyword>
<evidence type="ECO:0000256" key="5">
    <source>
        <dbReference type="ARBA" id="ARBA00023315"/>
    </source>
</evidence>
<evidence type="ECO:0000256" key="6">
    <source>
        <dbReference type="PIRNR" id="PIRNR000437"/>
    </source>
</evidence>
<dbReference type="GO" id="GO:0012505">
    <property type="term" value="C:endomembrane system"/>
    <property type="evidence" value="ECO:0007669"/>
    <property type="project" value="UniProtKB-SubCell"/>
</dbReference>
<dbReference type="OrthoDB" id="10255570at2759"/>
<dbReference type="GO" id="GO:0016287">
    <property type="term" value="F:glycerone-phosphate O-acyltransferase activity"/>
    <property type="evidence" value="ECO:0007669"/>
    <property type="project" value="TreeGrafter"/>
</dbReference>
<accession>A0A2A3E8I7</accession>
<dbReference type="GO" id="GO:0019432">
    <property type="term" value="P:triglyceride biosynthetic process"/>
    <property type="evidence" value="ECO:0007669"/>
    <property type="project" value="TreeGrafter"/>
</dbReference>
<sequence length="694" mass="80292">MGENLKFVDLLYARRKDYDILWVSRSMDPLLPHKLPPESVYSRNKMIQAVLNNEKVKLTIISLATVLQTDIKKVIKEAYEIINEMASKAHLTTVRWMGLIISKVLKRIFVSIYINENAIYKMKKEMQISQVQYVYAPSHRSYLDFILLSYILFSYDMALPNIASGMDFYHMYIMGELLRKTGAFYMRRSFSNDLLYKRIFSTYVASLVEHSDRAIEFFIEGTRSRSLKSIIPKFGLLSIILESLLEGGVPDIYFIPISINYERPPEELLFTYELLGVPKPKESTAGLLQSLSILQKSHAYGRVVFNIGEPISACQFLSMEQRKTKVLSPHIKLPTFVTENLAYCIIDSHKKNTILMPFNLIALLFNEKSQTNPDNPYTLNDLVNDYLWCKNILKVFNATVYIERSLNANASNIKQEILDSLKCHEELLVFDISKILRLKERYRTMKLKNNIYVKGHTLSEKTMRIAVPVINISIYLNPTLSFLIKPAIVIITIGIKKTEIGIAFKRYILLRKLLSTEFAMPLIENESVIKSEWKETLNLLLKQNYISIQNNIYIQKENTKVCSLLYNVILPFIDTIYVTCLVLFEWDETKLNYITIQSVLIETQKQIEKAFLEKRQWGKHPYSLSIDLINTTISNFIIQGILIPYEKKGIYQVEKIKIIQILTQLQNLSLKHPLGSYLNTILLPILSPSVSSKL</sequence>
<evidence type="ECO:0000313" key="9">
    <source>
        <dbReference type="Proteomes" id="UP000242457"/>
    </source>
</evidence>
<dbReference type="PIRSF" id="PIRSF000437">
    <property type="entry name" value="GPAT_DHAPAT"/>
    <property type="match status" value="1"/>
</dbReference>
<dbReference type="InterPro" id="IPR002123">
    <property type="entry name" value="Plipid/glycerol_acylTrfase"/>
</dbReference>
<dbReference type="GO" id="GO:0031966">
    <property type="term" value="C:mitochondrial membrane"/>
    <property type="evidence" value="ECO:0007669"/>
    <property type="project" value="TreeGrafter"/>
</dbReference>
<dbReference type="SMART" id="SM00563">
    <property type="entry name" value="PlsC"/>
    <property type="match status" value="1"/>
</dbReference>
<evidence type="ECO:0000313" key="8">
    <source>
        <dbReference type="EMBL" id="PBC28035.1"/>
    </source>
</evidence>
<evidence type="ECO:0000259" key="7">
    <source>
        <dbReference type="SMART" id="SM00563"/>
    </source>
</evidence>
<gene>
    <name evidence="8" type="ORF">APICC_00635</name>
</gene>
<proteinExistence type="inferred from homology"/>
<evidence type="ECO:0000256" key="2">
    <source>
        <dbReference type="ARBA" id="ARBA00007937"/>
    </source>
</evidence>
<dbReference type="EMBL" id="KZ288325">
    <property type="protein sequence ID" value="PBC28035.1"/>
    <property type="molecule type" value="Genomic_DNA"/>
</dbReference>
<dbReference type="GO" id="GO:0008611">
    <property type="term" value="P:ether lipid biosynthetic process"/>
    <property type="evidence" value="ECO:0007669"/>
    <property type="project" value="TreeGrafter"/>
</dbReference>
<dbReference type="SUPFAM" id="SSF69593">
    <property type="entry name" value="Glycerol-3-phosphate (1)-acyltransferase"/>
    <property type="match status" value="1"/>
</dbReference>
<dbReference type="AlphaFoldDB" id="A0A2A3E8I7"/>
<comment type="subcellular location">
    <subcellularLocation>
        <location evidence="1">Endomembrane system</location>
        <topology evidence="1">Peripheral membrane protein</topology>
    </subcellularLocation>
</comment>
<organism evidence="8 9">
    <name type="scientific">Apis cerana cerana</name>
    <name type="common">Oriental honeybee</name>
    <dbReference type="NCBI Taxonomy" id="94128"/>
    <lineage>
        <taxon>Eukaryota</taxon>
        <taxon>Metazoa</taxon>
        <taxon>Ecdysozoa</taxon>
        <taxon>Arthropoda</taxon>
        <taxon>Hexapoda</taxon>
        <taxon>Insecta</taxon>
        <taxon>Pterygota</taxon>
        <taxon>Neoptera</taxon>
        <taxon>Endopterygota</taxon>
        <taxon>Hymenoptera</taxon>
        <taxon>Apocrita</taxon>
        <taxon>Aculeata</taxon>
        <taxon>Apoidea</taxon>
        <taxon>Anthophila</taxon>
        <taxon>Apidae</taxon>
        <taxon>Apis</taxon>
    </lineage>
</organism>
<dbReference type="GO" id="GO:0006631">
    <property type="term" value="P:fatty acid metabolic process"/>
    <property type="evidence" value="ECO:0007669"/>
    <property type="project" value="TreeGrafter"/>
</dbReference>
<feature type="domain" description="Phospholipid/glycerol acyltransferase" evidence="7">
    <location>
        <begin position="133"/>
        <end position="262"/>
    </location>
</feature>
<dbReference type="InterPro" id="IPR041728">
    <property type="entry name" value="GPAT/DHAPAT_LPLAT"/>
</dbReference>
<protein>
    <submittedName>
        <fullName evidence="8">Dihydroxyacetone phosphate acyltransferase</fullName>
    </submittedName>
</protein>
<reference evidence="8 9" key="1">
    <citation type="submission" date="2014-07" db="EMBL/GenBank/DDBJ databases">
        <title>Genomic and transcriptomic analysis on Apis cerana provide comprehensive insights into honey bee biology.</title>
        <authorList>
            <person name="Diao Q."/>
            <person name="Sun L."/>
            <person name="Zheng H."/>
            <person name="Zheng H."/>
            <person name="Xu S."/>
            <person name="Wang S."/>
            <person name="Zeng Z."/>
            <person name="Hu F."/>
            <person name="Su S."/>
            <person name="Wu J."/>
        </authorList>
    </citation>
    <scope>NUCLEOTIDE SEQUENCE [LARGE SCALE GENOMIC DNA]</scope>
    <source>
        <tissue evidence="8">Pupae without intestine</tissue>
    </source>
</reference>
<dbReference type="InterPro" id="IPR022284">
    <property type="entry name" value="GPAT/DHAPAT"/>
</dbReference>
<evidence type="ECO:0000256" key="1">
    <source>
        <dbReference type="ARBA" id="ARBA00004184"/>
    </source>
</evidence>
<dbReference type="STRING" id="94128.A0A2A3E8I7"/>
<evidence type="ECO:0000256" key="3">
    <source>
        <dbReference type="ARBA" id="ARBA00022679"/>
    </source>
</evidence>
<keyword evidence="9" id="KW-1185">Reference proteome</keyword>
<dbReference type="Pfam" id="PF19277">
    <property type="entry name" value="GPAT_C"/>
    <property type="match status" value="1"/>
</dbReference>
<dbReference type="PANTHER" id="PTHR12563">
    <property type="entry name" value="GLYCEROL-3-PHOSPHATE ACYLTRANSFERASE"/>
    <property type="match status" value="1"/>
</dbReference>
<keyword evidence="4" id="KW-0472">Membrane</keyword>
<dbReference type="GO" id="GO:0004366">
    <property type="term" value="F:glycerol-3-phosphate O-acyltransferase activity"/>
    <property type="evidence" value="ECO:0007669"/>
    <property type="project" value="TreeGrafter"/>
</dbReference>
<dbReference type="Pfam" id="PF01553">
    <property type="entry name" value="Acyltransferase"/>
    <property type="match status" value="1"/>
</dbReference>
<dbReference type="GO" id="GO:0005778">
    <property type="term" value="C:peroxisomal membrane"/>
    <property type="evidence" value="ECO:0007669"/>
    <property type="project" value="TreeGrafter"/>
</dbReference>
<name>A0A2A3E8I7_APICC</name>
<keyword evidence="5 6" id="KW-0012">Acyltransferase</keyword>
<evidence type="ECO:0000256" key="4">
    <source>
        <dbReference type="ARBA" id="ARBA00023136"/>
    </source>
</evidence>